<keyword evidence="2" id="KW-0175">Coiled coil</keyword>
<gene>
    <name evidence="3" type="ORF">KKP3000_000370</name>
</gene>
<comment type="caution">
    <text evidence="3">The sequence shown here is derived from an EMBL/GenBank/DDBJ whole genome shotgun (WGS) entry which is preliminary data.</text>
</comment>
<organism evidence="3 4">
    <name type="scientific">Alicyclobacillus fastidiosus</name>
    <dbReference type="NCBI Taxonomy" id="392011"/>
    <lineage>
        <taxon>Bacteria</taxon>
        <taxon>Bacillati</taxon>
        <taxon>Bacillota</taxon>
        <taxon>Bacilli</taxon>
        <taxon>Bacillales</taxon>
        <taxon>Alicyclobacillaceae</taxon>
        <taxon>Alicyclobacillus</taxon>
    </lineage>
</organism>
<accession>A0ABV5AHK2</accession>
<dbReference type="Proteomes" id="UP001579974">
    <property type="component" value="Unassembled WGS sequence"/>
</dbReference>
<proteinExistence type="inferred from homology"/>
<dbReference type="PANTHER" id="PTHR37313:SF2">
    <property type="entry name" value="UPF0749 PROTEIN YLXX"/>
    <property type="match status" value="1"/>
</dbReference>
<name>A0ABV5AHK2_9BACL</name>
<feature type="coiled-coil region" evidence="2">
    <location>
        <begin position="46"/>
        <end position="80"/>
    </location>
</feature>
<dbReference type="EMBL" id="JBDXSU010000012">
    <property type="protein sequence ID" value="MFB5191596.1"/>
    <property type="molecule type" value="Genomic_DNA"/>
</dbReference>
<dbReference type="Gene3D" id="3.30.70.1880">
    <property type="entry name" value="Protein of unknown function DUF881"/>
    <property type="match status" value="1"/>
</dbReference>
<dbReference type="Pfam" id="PF05949">
    <property type="entry name" value="DUF881"/>
    <property type="match status" value="1"/>
</dbReference>
<evidence type="ECO:0000313" key="3">
    <source>
        <dbReference type="EMBL" id="MFB5191596.1"/>
    </source>
</evidence>
<comment type="similarity">
    <text evidence="1">Belongs to the UPF0749 family.</text>
</comment>
<dbReference type="PANTHER" id="PTHR37313">
    <property type="entry name" value="UPF0749 PROTEIN RV1825"/>
    <property type="match status" value="1"/>
</dbReference>
<evidence type="ECO:0000256" key="2">
    <source>
        <dbReference type="SAM" id="Coils"/>
    </source>
</evidence>
<keyword evidence="4" id="KW-1185">Reference proteome</keyword>
<protein>
    <submittedName>
        <fullName evidence="3">DUF881 domain-containing protein</fullName>
    </submittedName>
</protein>
<evidence type="ECO:0000313" key="4">
    <source>
        <dbReference type="Proteomes" id="UP001579974"/>
    </source>
</evidence>
<dbReference type="InterPro" id="IPR010273">
    <property type="entry name" value="DUF881"/>
</dbReference>
<dbReference type="RefSeq" id="WP_275473107.1">
    <property type="nucleotide sequence ID" value="NZ_CP162940.1"/>
</dbReference>
<evidence type="ECO:0000256" key="1">
    <source>
        <dbReference type="ARBA" id="ARBA00009108"/>
    </source>
</evidence>
<sequence length="238" mass="24763">MNTRTKLTLSLTAVSVVLGLMVSLGYRQTELSARLGSLTSGSLAVNKQLTSKLANLKAANQDAEQQLAAVTAQVNKYEQQSAGSSGTLKELQTKIQDERILAGTTPVHGPGVAVTLNDAGTTGIDVEQGITHDWNVRSVVNELFTAGAEAVTINGVRVVATSAVNCQGPTVTVNDRQLAAPFEVDGIGDPTTLKKALTLSGGILDALRQQGLQVSTPAIKTDIQMPAYTSPLQAGVAK</sequence>
<reference evidence="3 4" key="1">
    <citation type="journal article" date="2024" name="Int. J. Mol. Sci.">
        <title>Exploration of Alicyclobacillus spp. Genome in Search of Antibiotic Resistance.</title>
        <authorList>
            <person name="Bucka-Kolendo J."/>
            <person name="Kiousi D.E."/>
            <person name="Dekowska A."/>
            <person name="Mikolajczuk-Szczyrba A."/>
            <person name="Karadedos D.M."/>
            <person name="Michael P."/>
            <person name="Galanis A."/>
            <person name="Sokolowska B."/>
        </authorList>
    </citation>
    <scope>NUCLEOTIDE SEQUENCE [LARGE SCALE GENOMIC DNA]</scope>
    <source>
        <strain evidence="3 4">KKP 3000</strain>
    </source>
</reference>